<dbReference type="InterPro" id="IPR036397">
    <property type="entry name" value="RNaseH_sf"/>
</dbReference>
<feature type="binding site" evidence="14 15">
    <location>
        <position position="27"/>
    </location>
    <ligand>
        <name>a divalent metal cation</name>
        <dbReference type="ChEBI" id="CHEBI:60240"/>
    </ligand>
</feature>
<name>A0A4V2SAX4_9RHOB</name>
<evidence type="ECO:0000256" key="9">
    <source>
        <dbReference type="ARBA" id="ARBA00022722"/>
    </source>
</evidence>
<dbReference type="GO" id="GO:0004523">
    <property type="term" value="F:RNA-DNA hybrid ribonuclease activity"/>
    <property type="evidence" value="ECO:0007669"/>
    <property type="project" value="UniProtKB-UniRule"/>
</dbReference>
<organism evidence="18 19">
    <name type="scientific">Rhodovulum euryhalinum</name>
    <dbReference type="NCBI Taxonomy" id="35805"/>
    <lineage>
        <taxon>Bacteria</taxon>
        <taxon>Pseudomonadati</taxon>
        <taxon>Pseudomonadota</taxon>
        <taxon>Alphaproteobacteria</taxon>
        <taxon>Rhodobacterales</taxon>
        <taxon>Paracoccaceae</taxon>
        <taxon>Rhodovulum</taxon>
    </lineage>
</organism>
<feature type="domain" description="RNase H type-2" evidence="17">
    <location>
        <begin position="20"/>
        <end position="209"/>
    </location>
</feature>
<dbReference type="EC" id="3.1.26.4" evidence="6 14"/>
<keyword evidence="9 14" id="KW-0540">Nuclease</keyword>
<dbReference type="RefSeq" id="WP_132541306.1">
    <property type="nucleotide sequence ID" value="NZ_SLWW01000002.1"/>
</dbReference>
<dbReference type="EMBL" id="SLWW01000002">
    <property type="protein sequence ID" value="TCO73280.1"/>
    <property type="molecule type" value="Genomic_DNA"/>
</dbReference>
<evidence type="ECO:0000256" key="15">
    <source>
        <dbReference type="PROSITE-ProRule" id="PRU01319"/>
    </source>
</evidence>
<dbReference type="GO" id="GO:0006298">
    <property type="term" value="P:mismatch repair"/>
    <property type="evidence" value="ECO:0007669"/>
    <property type="project" value="TreeGrafter"/>
</dbReference>
<evidence type="ECO:0000256" key="7">
    <source>
        <dbReference type="ARBA" id="ARBA00019179"/>
    </source>
</evidence>
<dbReference type="HAMAP" id="MF_00052_B">
    <property type="entry name" value="RNase_HII_B"/>
    <property type="match status" value="1"/>
</dbReference>
<keyword evidence="13 14" id="KW-0464">Manganese</keyword>
<keyword evidence="12 14" id="KW-0378">Hydrolase</keyword>
<dbReference type="Proteomes" id="UP000295142">
    <property type="component" value="Unassembled WGS sequence"/>
</dbReference>
<dbReference type="OrthoDB" id="9803420at2"/>
<comment type="similarity">
    <text evidence="5 14 16">Belongs to the RNase HII family.</text>
</comment>
<evidence type="ECO:0000256" key="3">
    <source>
        <dbReference type="ARBA" id="ARBA00004065"/>
    </source>
</evidence>
<reference evidence="18 19" key="1">
    <citation type="submission" date="2019-03" db="EMBL/GenBank/DDBJ databases">
        <title>Genomic Encyclopedia of Type Strains, Phase IV (KMG-IV): sequencing the most valuable type-strain genomes for metagenomic binning, comparative biology and taxonomic classification.</title>
        <authorList>
            <person name="Goeker M."/>
        </authorList>
    </citation>
    <scope>NUCLEOTIDE SEQUENCE [LARGE SCALE GENOMIC DNA]</scope>
    <source>
        <strain evidence="18 19">DSM 4868</strain>
    </source>
</reference>
<comment type="cofactor">
    <cofactor evidence="14 15">
        <name>Mn(2+)</name>
        <dbReference type="ChEBI" id="CHEBI:29035"/>
    </cofactor>
    <cofactor evidence="14 15">
        <name>Mg(2+)</name>
        <dbReference type="ChEBI" id="CHEBI:18420"/>
    </cofactor>
    <text evidence="14 15">Manganese or magnesium. Binds 1 divalent metal ion per monomer in the absence of substrate. May bind a second metal ion after substrate binding.</text>
</comment>
<keyword evidence="19" id="KW-1185">Reference proteome</keyword>
<evidence type="ECO:0000256" key="4">
    <source>
        <dbReference type="ARBA" id="ARBA00004496"/>
    </source>
</evidence>
<evidence type="ECO:0000313" key="18">
    <source>
        <dbReference type="EMBL" id="TCO73280.1"/>
    </source>
</evidence>
<evidence type="ECO:0000259" key="17">
    <source>
        <dbReference type="PROSITE" id="PS51975"/>
    </source>
</evidence>
<comment type="cofactor">
    <cofactor evidence="2">
        <name>Mg(2+)</name>
        <dbReference type="ChEBI" id="CHEBI:18420"/>
    </cofactor>
</comment>
<comment type="catalytic activity">
    <reaction evidence="1 14 15 16">
        <text>Endonucleolytic cleavage to 5'-phosphomonoester.</text>
        <dbReference type="EC" id="3.1.26.4"/>
    </reaction>
</comment>
<dbReference type="GO" id="GO:0003723">
    <property type="term" value="F:RNA binding"/>
    <property type="evidence" value="ECO:0007669"/>
    <property type="project" value="UniProtKB-UniRule"/>
</dbReference>
<dbReference type="InterPro" id="IPR024567">
    <property type="entry name" value="RNase_HII/HIII_dom"/>
</dbReference>
<evidence type="ECO:0000256" key="6">
    <source>
        <dbReference type="ARBA" id="ARBA00012180"/>
    </source>
</evidence>
<accession>A0A4V2SAX4</accession>
<feature type="binding site" evidence="14 15">
    <location>
        <position position="26"/>
    </location>
    <ligand>
        <name>a divalent metal cation</name>
        <dbReference type="ChEBI" id="CHEBI:60240"/>
    </ligand>
</feature>
<comment type="function">
    <text evidence="3 14 16">Endonuclease that specifically degrades the RNA of RNA-DNA hybrids.</text>
</comment>
<dbReference type="PANTHER" id="PTHR10954:SF18">
    <property type="entry name" value="RIBONUCLEASE HII"/>
    <property type="match status" value="1"/>
</dbReference>
<sequence>MPTQTPDFMLETEALAAGAAWIVGVDEVGRGPLAGPVTAAAVRLDPAAIPPGLNDSKRLTPARRAALAETLMDCAQVSVGHASVQEIDTMNILRASHLAMCRAIAGLPRSPDLALVDGNLLPRDLPCPGRVVVKGDARCLSIAAASIVAKVTRDAIMVELAQHFPGYGWERNAGYGTRAHLDALRDIGVSPHHRRSFAPVHNILYQDKTVSG</sequence>
<comment type="caution">
    <text evidence="18">The sequence shown here is derived from an EMBL/GenBank/DDBJ whole genome shotgun (WGS) entry which is preliminary data.</text>
</comment>
<dbReference type="GO" id="GO:0043137">
    <property type="term" value="P:DNA replication, removal of RNA primer"/>
    <property type="evidence" value="ECO:0007669"/>
    <property type="project" value="TreeGrafter"/>
</dbReference>
<dbReference type="InterPro" id="IPR022898">
    <property type="entry name" value="RNase_HII"/>
</dbReference>
<feature type="binding site" evidence="14 15">
    <location>
        <position position="117"/>
    </location>
    <ligand>
        <name>a divalent metal cation</name>
        <dbReference type="ChEBI" id="CHEBI:60240"/>
    </ligand>
</feature>
<dbReference type="NCBIfam" id="NF000595">
    <property type="entry name" value="PRK00015.1-3"/>
    <property type="match status" value="1"/>
</dbReference>
<dbReference type="InterPro" id="IPR012337">
    <property type="entry name" value="RNaseH-like_sf"/>
</dbReference>
<evidence type="ECO:0000256" key="13">
    <source>
        <dbReference type="ARBA" id="ARBA00023211"/>
    </source>
</evidence>
<evidence type="ECO:0000313" key="19">
    <source>
        <dbReference type="Proteomes" id="UP000295142"/>
    </source>
</evidence>
<dbReference type="GO" id="GO:0032299">
    <property type="term" value="C:ribonuclease H2 complex"/>
    <property type="evidence" value="ECO:0007669"/>
    <property type="project" value="TreeGrafter"/>
</dbReference>
<dbReference type="Pfam" id="PF01351">
    <property type="entry name" value="RNase_HII"/>
    <property type="match status" value="1"/>
</dbReference>
<gene>
    <name evidence="14" type="primary">rnhB</name>
    <name evidence="18" type="ORF">EV655_10244</name>
</gene>
<evidence type="ECO:0000256" key="12">
    <source>
        <dbReference type="ARBA" id="ARBA00022801"/>
    </source>
</evidence>
<dbReference type="GO" id="GO:0030145">
    <property type="term" value="F:manganese ion binding"/>
    <property type="evidence" value="ECO:0007669"/>
    <property type="project" value="UniProtKB-UniRule"/>
</dbReference>
<evidence type="ECO:0000256" key="1">
    <source>
        <dbReference type="ARBA" id="ARBA00000077"/>
    </source>
</evidence>
<keyword evidence="11 14" id="KW-0255">Endonuclease</keyword>
<proteinExistence type="inferred from homology"/>
<evidence type="ECO:0000256" key="8">
    <source>
        <dbReference type="ARBA" id="ARBA00022490"/>
    </source>
</evidence>
<dbReference type="PROSITE" id="PS51975">
    <property type="entry name" value="RNASE_H_2"/>
    <property type="match status" value="1"/>
</dbReference>
<comment type="subcellular location">
    <subcellularLocation>
        <location evidence="4 14">Cytoplasm</location>
    </subcellularLocation>
</comment>
<dbReference type="Gene3D" id="3.30.420.10">
    <property type="entry name" value="Ribonuclease H-like superfamily/Ribonuclease H"/>
    <property type="match status" value="1"/>
</dbReference>
<evidence type="ECO:0000256" key="14">
    <source>
        <dbReference type="HAMAP-Rule" id="MF_00052"/>
    </source>
</evidence>
<keyword evidence="8 14" id="KW-0963">Cytoplasm</keyword>
<dbReference type="PANTHER" id="PTHR10954">
    <property type="entry name" value="RIBONUCLEASE H2 SUBUNIT A"/>
    <property type="match status" value="1"/>
</dbReference>
<dbReference type="SUPFAM" id="SSF53098">
    <property type="entry name" value="Ribonuclease H-like"/>
    <property type="match status" value="1"/>
</dbReference>
<dbReference type="InterPro" id="IPR001352">
    <property type="entry name" value="RNase_HII/HIII"/>
</dbReference>
<protein>
    <recommendedName>
        <fullName evidence="7 14">Ribonuclease HII</fullName>
        <shortName evidence="14">RNase HII</shortName>
        <ecNumber evidence="6 14">3.1.26.4</ecNumber>
    </recommendedName>
</protein>
<evidence type="ECO:0000256" key="10">
    <source>
        <dbReference type="ARBA" id="ARBA00022723"/>
    </source>
</evidence>
<evidence type="ECO:0000256" key="2">
    <source>
        <dbReference type="ARBA" id="ARBA00001946"/>
    </source>
</evidence>
<evidence type="ECO:0000256" key="5">
    <source>
        <dbReference type="ARBA" id="ARBA00007383"/>
    </source>
</evidence>
<dbReference type="AlphaFoldDB" id="A0A4V2SAX4"/>
<evidence type="ECO:0000256" key="11">
    <source>
        <dbReference type="ARBA" id="ARBA00022759"/>
    </source>
</evidence>
<dbReference type="CDD" id="cd07182">
    <property type="entry name" value="RNase_HII_bacteria_HII_like"/>
    <property type="match status" value="1"/>
</dbReference>
<keyword evidence="10 14" id="KW-0479">Metal-binding</keyword>
<evidence type="ECO:0000256" key="16">
    <source>
        <dbReference type="RuleBase" id="RU003515"/>
    </source>
</evidence>
<dbReference type="GO" id="GO:0005737">
    <property type="term" value="C:cytoplasm"/>
    <property type="evidence" value="ECO:0007669"/>
    <property type="project" value="UniProtKB-SubCell"/>
</dbReference>